<sequence length="217" mass="23872">MTTSNVPSSAAMAVLTNAPLMGLAMAYQDGVTPELAKVFAMYRRRMQLSLVPQKKQILGDVAMMRGHVLLKLVEKGDVVMARELQRQRPAGYTRPPRTESSYIYGLNTAAARGQLDIVRFLHEHDLAKCSTKAMDDAAANGDLAMVQYLHEHRREGCSLAGFILAEKHGHREVLDYLIAHRPQDQNKCPPADPQFVLHPLLTSATDALATLPACGVQ</sequence>
<dbReference type="InterPro" id="IPR036770">
    <property type="entry name" value="Ankyrin_rpt-contain_sf"/>
</dbReference>
<organism evidence="1 2">
    <name type="scientific">Achlya hypogyna</name>
    <name type="common">Oomycete</name>
    <name type="synonym">Protoachlya hypogyna</name>
    <dbReference type="NCBI Taxonomy" id="1202772"/>
    <lineage>
        <taxon>Eukaryota</taxon>
        <taxon>Sar</taxon>
        <taxon>Stramenopiles</taxon>
        <taxon>Oomycota</taxon>
        <taxon>Saprolegniomycetes</taxon>
        <taxon>Saprolegniales</taxon>
        <taxon>Achlyaceae</taxon>
        <taxon>Achlya</taxon>
    </lineage>
</organism>
<gene>
    <name evidence="1" type="ORF">ACHHYP_01175</name>
</gene>
<dbReference type="OrthoDB" id="68553at2759"/>
<reference evidence="1 2" key="1">
    <citation type="journal article" date="2014" name="Genome Biol. Evol.">
        <title>The secreted proteins of Achlya hypogyna and Thraustotheca clavata identify the ancestral oomycete secretome and reveal gene acquisitions by horizontal gene transfer.</title>
        <authorList>
            <person name="Misner I."/>
            <person name="Blouin N."/>
            <person name="Leonard G."/>
            <person name="Richards T.A."/>
            <person name="Lane C.E."/>
        </authorList>
    </citation>
    <scope>NUCLEOTIDE SEQUENCE [LARGE SCALE GENOMIC DNA]</scope>
    <source>
        <strain evidence="1 2">ATCC 48635</strain>
    </source>
</reference>
<evidence type="ECO:0000313" key="2">
    <source>
        <dbReference type="Proteomes" id="UP000243579"/>
    </source>
</evidence>
<dbReference type="PANTHER" id="PTHR46586:SF3">
    <property type="entry name" value="ANKYRIN REPEAT-CONTAINING PROTEIN"/>
    <property type="match status" value="1"/>
</dbReference>
<evidence type="ECO:0000313" key="1">
    <source>
        <dbReference type="EMBL" id="OQS01374.1"/>
    </source>
</evidence>
<dbReference type="EMBL" id="JNBR01000009">
    <property type="protein sequence ID" value="OQS01374.1"/>
    <property type="molecule type" value="Genomic_DNA"/>
</dbReference>
<dbReference type="InterPro" id="IPR052050">
    <property type="entry name" value="SecEffector_AnkRepeat"/>
</dbReference>
<dbReference type="Proteomes" id="UP000243579">
    <property type="component" value="Unassembled WGS sequence"/>
</dbReference>
<proteinExistence type="predicted"/>
<dbReference type="STRING" id="1202772.A0A1V9ZTQ5"/>
<name>A0A1V9ZTQ5_ACHHY</name>
<comment type="caution">
    <text evidence="1">The sequence shown here is derived from an EMBL/GenBank/DDBJ whole genome shotgun (WGS) entry which is preliminary data.</text>
</comment>
<dbReference type="SUPFAM" id="SSF140860">
    <property type="entry name" value="Pseudo ankyrin repeat-like"/>
    <property type="match status" value="1"/>
</dbReference>
<protein>
    <submittedName>
        <fullName evidence="1">Uncharacterized protein</fullName>
    </submittedName>
</protein>
<dbReference type="Gene3D" id="1.25.40.20">
    <property type="entry name" value="Ankyrin repeat-containing domain"/>
    <property type="match status" value="1"/>
</dbReference>
<dbReference type="AlphaFoldDB" id="A0A1V9ZTQ5"/>
<keyword evidence="2" id="KW-1185">Reference proteome</keyword>
<dbReference type="PANTHER" id="PTHR46586">
    <property type="entry name" value="ANKYRIN REPEAT-CONTAINING PROTEIN"/>
    <property type="match status" value="1"/>
</dbReference>
<accession>A0A1V9ZTQ5</accession>